<dbReference type="NCBIfam" id="TIGR04361">
    <property type="entry name" value="TrbK_Ti"/>
    <property type="match status" value="1"/>
</dbReference>
<feature type="domain" description="Type IV conjugative transfer protein TrbJ/K C-terminal" evidence="3">
    <location>
        <begin position="9"/>
        <end position="67"/>
    </location>
</feature>
<keyword evidence="4" id="KW-0614">Plasmid</keyword>
<evidence type="ECO:0000256" key="2">
    <source>
        <dbReference type="SAM" id="Phobius"/>
    </source>
</evidence>
<proteinExistence type="predicted"/>
<feature type="compositionally biased region" description="Basic and acidic residues" evidence="1">
    <location>
        <begin position="55"/>
        <end position="67"/>
    </location>
</feature>
<geneLocation type="plasmid" evidence="4 5">
    <name>p5</name>
</geneLocation>
<evidence type="ECO:0000313" key="4">
    <source>
        <dbReference type="EMBL" id="QIB41425.1"/>
    </source>
</evidence>
<evidence type="ECO:0000256" key="1">
    <source>
        <dbReference type="SAM" id="MobiDB-lite"/>
    </source>
</evidence>
<name>A0A7L5BRJ4_9HYPH</name>
<dbReference type="AlphaFoldDB" id="A0A7L5BRJ4"/>
<dbReference type="Pfam" id="PF10907">
    <property type="entry name" value="DUF2749"/>
    <property type="match status" value="1"/>
</dbReference>
<reference evidence="4 5" key="1">
    <citation type="submission" date="2020-02" db="EMBL/GenBank/DDBJ databases">
        <title>Plant-Promoting Endophytic Bacterium Rhizobium oryzihabitans sp. nov., Isolated from the Root of Rice.</title>
        <authorList>
            <person name="zhao J."/>
            <person name="Zhang G."/>
        </authorList>
    </citation>
    <scope>NUCLEOTIDE SEQUENCE [LARGE SCALE GENOMIC DNA]</scope>
    <source>
        <strain evidence="4 5">M15</strain>
        <plasmid evidence="4 5">p5</plasmid>
    </source>
</reference>
<dbReference type="Proteomes" id="UP000464865">
    <property type="component" value="Plasmid p5"/>
</dbReference>
<sequence>MSRAAFIGAICVIAAGIATVTTVIFVRGETSAAPGMSEEQRETREKFFGSGKELPPIEKGQEMRPRW</sequence>
<gene>
    <name evidence="4" type="primary">trbK</name>
    <name evidence="4" type="ORF">G3A56_26875</name>
</gene>
<dbReference type="KEGG" id="roy:G3A56_26875"/>
<organism evidence="4 5">
    <name type="scientific">Rhizobium oryzihabitans</name>
    <dbReference type="NCBI Taxonomy" id="2267833"/>
    <lineage>
        <taxon>Bacteria</taxon>
        <taxon>Pseudomonadati</taxon>
        <taxon>Pseudomonadota</taxon>
        <taxon>Alphaproteobacteria</taxon>
        <taxon>Hyphomicrobiales</taxon>
        <taxon>Rhizobiaceae</taxon>
        <taxon>Rhizobium/Agrobacterium group</taxon>
        <taxon>Rhizobium</taxon>
    </lineage>
</organism>
<evidence type="ECO:0000313" key="5">
    <source>
        <dbReference type="Proteomes" id="UP000464865"/>
    </source>
</evidence>
<feature type="region of interest" description="Disordered" evidence="1">
    <location>
        <begin position="32"/>
        <end position="67"/>
    </location>
</feature>
<dbReference type="InterPro" id="IPR020065">
    <property type="entry name" value="Conjugal_tfr_protein_TrbK"/>
</dbReference>
<accession>A0A7L5BRJ4</accession>
<dbReference type="EMBL" id="CP048637">
    <property type="protein sequence ID" value="QIB41425.1"/>
    <property type="molecule type" value="Genomic_DNA"/>
</dbReference>
<keyword evidence="2" id="KW-1133">Transmembrane helix</keyword>
<feature type="transmembrane region" description="Helical" evidence="2">
    <location>
        <begin position="6"/>
        <end position="26"/>
    </location>
</feature>
<feature type="compositionally biased region" description="Basic and acidic residues" evidence="1">
    <location>
        <begin position="38"/>
        <end position="47"/>
    </location>
</feature>
<keyword evidence="5" id="KW-1185">Reference proteome</keyword>
<keyword evidence="2" id="KW-0812">Transmembrane</keyword>
<protein>
    <submittedName>
        <fullName evidence="4">Entry exclusion protein TrbK</fullName>
    </submittedName>
</protein>
<evidence type="ECO:0000259" key="3">
    <source>
        <dbReference type="Pfam" id="PF10907"/>
    </source>
</evidence>
<dbReference type="InterPro" id="IPR024475">
    <property type="entry name" value="TrbJ/K_C"/>
</dbReference>
<keyword evidence="2" id="KW-0472">Membrane</keyword>
<dbReference type="RefSeq" id="WP_164056940.1">
    <property type="nucleotide sequence ID" value="NZ_CP048637.1"/>
</dbReference>